<evidence type="ECO:0000256" key="1">
    <source>
        <dbReference type="SAM" id="MobiDB-lite"/>
    </source>
</evidence>
<protein>
    <submittedName>
        <fullName evidence="2">Uncharacterized protein</fullName>
    </submittedName>
</protein>
<dbReference type="EMBL" id="KN880528">
    <property type="protein sequence ID" value="KIY67361.1"/>
    <property type="molecule type" value="Genomic_DNA"/>
</dbReference>
<evidence type="ECO:0000313" key="2">
    <source>
        <dbReference type="EMBL" id="KIY67361.1"/>
    </source>
</evidence>
<reference evidence="2 3" key="1">
    <citation type="journal article" date="2015" name="Fungal Genet. Biol.">
        <title>Evolution of novel wood decay mechanisms in Agaricales revealed by the genome sequences of Fistulina hepatica and Cylindrobasidium torrendii.</title>
        <authorList>
            <person name="Floudas D."/>
            <person name="Held B.W."/>
            <person name="Riley R."/>
            <person name="Nagy L.G."/>
            <person name="Koehler G."/>
            <person name="Ransdell A.S."/>
            <person name="Younus H."/>
            <person name="Chow J."/>
            <person name="Chiniquy J."/>
            <person name="Lipzen A."/>
            <person name="Tritt A."/>
            <person name="Sun H."/>
            <person name="Haridas S."/>
            <person name="LaButti K."/>
            <person name="Ohm R.A."/>
            <person name="Kues U."/>
            <person name="Blanchette R.A."/>
            <person name="Grigoriev I.V."/>
            <person name="Minto R.E."/>
            <person name="Hibbett D.S."/>
        </authorList>
    </citation>
    <scope>NUCLEOTIDE SEQUENCE [LARGE SCALE GENOMIC DNA]</scope>
    <source>
        <strain evidence="2 3">FP15055 ss-10</strain>
    </source>
</reference>
<proteinExistence type="predicted"/>
<dbReference type="AlphaFoldDB" id="A0A0D7BCU7"/>
<organism evidence="2 3">
    <name type="scientific">Cylindrobasidium torrendii FP15055 ss-10</name>
    <dbReference type="NCBI Taxonomy" id="1314674"/>
    <lineage>
        <taxon>Eukaryota</taxon>
        <taxon>Fungi</taxon>
        <taxon>Dikarya</taxon>
        <taxon>Basidiomycota</taxon>
        <taxon>Agaricomycotina</taxon>
        <taxon>Agaricomycetes</taxon>
        <taxon>Agaricomycetidae</taxon>
        <taxon>Agaricales</taxon>
        <taxon>Marasmiineae</taxon>
        <taxon>Physalacriaceae</taxon>
        <taxon>Cylindrobasidium</taxon>
    </lineage>
</organism>
<feature type="region of interest" description="Disordered" evidence="1">
    <location>
        <begin position="1"/>
        <end position="32"/>
    </location>
</feature>
<evidence type="ECO:0000313" key="3">
    <source>
        <dbReference type="Proteomes" id="UP000054007"/>
    </source>
</evidence>
<dbReference type="STRING" id="1314674.A0A0D7BCU7"/>
<keyword evidence="3" id="KW-1185">Reference proteome</keyword>
<gene>
    <name evidence="2" type="ORF">CYLTODRAFT_295362</name>
</gene>
<dbReference type="Gene3D" id="1.20.1280.50">
    <property type="match status" value="1"/>
</dbReference>
<name>A0A0D7BCU7_9AGAR</name>
<sequence>MRFSSGHGSGTEDASNSVLSISSDSLSPTQPDVVKQIRSQIMDLRTELDARRTAFEASVAPLEARLKQYQSMLCPCHSLPNEILGEIFKFVPTLRSPREYPFAVDIHPKSSDFPWNISKVCRRWRIICISSPTLWNSVALLGMGRFTSGTSSILSTVLERARTSPSLDIQLDLTYFSREYISTMKEYIPRITRLHVEGTAKKFARLPTALPLSNLRELTVKFTALPWGLGDNNSDDEDAGAQWEDAPLNFMPILRQFQDCPKLRNLVLDVVTGSHRSHDFVAEQRECTGYIIRKLHKPRETFVRWVWVLAGPP</sequence>
<feature type="compositionally biased region" description="Low complexity" evidence="1">
    <location>
        <begin position="15"/>
        <end position="27"/>
    </location>
</feature>
<dbReference type="OrthoDB" id="3365698at2759"/>
<accession>A0A0D7BCU7</accession>
<dbReference type="Proteomes" id="UP000054007">
    <property type="component" value="Unassembled WGS sequence"/>
</dbReference>